<dbReference type="EC" id="2.5.1.3" evidence="3"/>
<keyword evidence="4" id="KW-0808">Transferase</keyword>
<evidence type="ECO:0000256" key="6">
    <source>
        <dbReference type="ARBA" id="ARBA00022842"/>
    </source>
</evidence>
<organism evidence="12">
    <name type="scientific">marine sediment metagenome</name>
    <dbReference type="NCBI Taxonomy" id="412755"/>
    <lineage>
        <taxon>unclassified sequences</taxon>
        <taxon>metagenomes</taxon>
        <taxon>ecological metagenomes</taxon>
    </lineage>
</organism>
<protein>
    <recommendedName>
        <fullName evidence="3">thiamine phosphate synthase</fullName>
        <ecNumber evidence="3">2.5.1.3</ecNumber>
    </recommendedName>
</protein>
<dbReference type="GO" id="GO:0009229">
    <property type="term" value="P:thiamine diphosphate biosynthetic process"/>
    <property type="evidence" value="ECO:0007669"/>
    <property type="project" value="UniProtKB-UniPathway"/>
</dbReference>
<comment type="cofactor">
    <cofactor evidence="1">
        <name>Mg(2+)</name>
        <dbReference type="ChEBI" id="CHEBI:18420"/>
    </cofactor>
</comment>
<sequence>MSIINDRVDIAVATGADGVHLGQNDLPVDQARKLQLVPLIIGKSTHSLQQLRAACEQLPTYVSLGPVFSTGTKPTAEPVGLGYVKQATEILGRTGIGHVAIGGITLDNVEDVLNAGARAIAVCSAVIEAADPTAACKAL</sequence>
<keyword evidence="6" id="KW-0460">Magnesium</keyword>
<comment type="catalytic activity">
    <reaction evidence="10">
        <text>2-[(2R,5Z)-2-carboxy-4-methylthiazol-5(2H)-ylidene]ethyl phosphate + 4-amino-2-methyl-5-(diphosphooxymethyl)pyrimidine + 2 H(+) = thiamine phosphate + CO2 + diphosphate</text>
        <dbReference type="Rhea" id="RHEA:47844"/>
        <dbReference type="ChEBI" id="CHEBI:15378"/>
        <dbReference type="ChEBI" id="CHEBI:16526"/>
        <dbReference type="ChEBI" id="CHEBI:33019"/>
        <dbReference type="ChEBI" id="CHEBI:37575"/>
        <dbReference type="ChEBI" id="CHEBI:57841"/>
        <dbReference type="ChEBI" id="CHEBI:62899"/>
        <dbReference type="EC" id="2.5.1.3"/>
    </reaction>
</comment>
<dbReference type="InterPro" id="IPR036206">
    <property type="entry name" value="ThiamineP_synth_sf"/>
</dbReference>
<gene>
    <name evidence="12" type="ORF">S06H3_53580</name>
</gene>
<evidence type="ECO:0000256" key="3">
    <source>
        <dbReference type="ARBA" id="ARBA00012830"/>
    </source>
</evidence>
<reference evidence="12" key="1">
    <citation type="journal article" date="2014" name="Front. Microbiol.">
        <title>High frequency of phylogenetically diverse reductive dehalogenase-homologous genes in deep subseafloor sedimentary metagenomes.</title>
        <authorList>
            <person name="Kawai M."/>
            <person name="Futagami T."/>
            <person name="Toyoda A."/>
            <person name="Takaki Y."/>
            <person name="Nishi S."/>
            <person name="Hori S."/>
            <person name="Arai W."/>
            <person name="Tsubouchi T."/>
            <person name="Morono Y."/>
            <person name="Uchiyama I."/>
            <person name="Ito T."/>
            <person name="Fujiyama A."/>
            <person name="Inagaki F."/>
            <person name="Takami H."/>
        </authorList>
    </citation>
    <scope>NUCLEOTIDE SEQUENCE</scope>
    <source>
        <strain evidence="12">Expedition CK06-06</strain>
    </source>
</reference>
<dbReference type="GO" id="GO:0046872">
    <property type="term" value="F:metal ion binding"/>
    <property type="evidence" value="ECO:0007669"/>
    <property type="project" value="UniProtKB-KW"/>
</dbReference>
<dbReference type="Gene3D" id="3.20.20.70">
    <property type="entry name" value="Aldolase class I"/>
    <property type="match status" value="1"/>
</dbReference>
<dbReference type="InterPro" id="IPR034291">
    <property type="entry name" value="TMP_synthase"/>
</dbReference>
<evidence type="ECO:0000256" key="10">
    <source>
        <dbReference type="ARBA" id="ARBA00047883"/>
    </source>
</evidence>
<evidence type="ECO:0000259" key="11">
    <source>
        <dbReference type="Pfam" id="PF02581"/>
    </source>
</evidence>
<dbReference type="SUPFAM" id="SSF51391">
    <property type="entry name" value="Thiamin phosphate synthase"/>
    <property type="match status" value="1"/>
</dbReference>
<proteinExistence type="predicted"/>
<keyword evidence="5" id="KW-0479">Metal-binding</keyword>
<dbReference type="EMBL" id="BARV01034175">
    <property type="protein sequence ID" value="GAI57472.1"/>
    <property type="molecule type" value="Genomic_DNA"/>
</dbReference>
<evidence type="ECO:0000256" key="2">
    <source>
        <dbReference type="ARBA" id="ARBA00005165"/>
    </source>
</evidence>
<dbReference type="CDD" id="cd00564">
    <property type="entry name" value="TMP_TenI"/>
    <property type="match status" value="1"/>
</dbReference>
<evidence type="ECO:0000313" key="12">
    <source>
        <dbReference type="EMBL" id="GAI57472.1"/>
    </source>
</evidence>
<evidence type="ECO:0000256" key="5">
    <source>
        <dbReference type="ARBA" id="ARBA00022723"/>
    </source>
</evidence>
<feature type="domain" description="Thiamine phosphate synthase/TenI" evidence="11">
    <location>
        <begin position="3"/>
        <end position="126"/>
    </location>
</feature>
<dbReference type="UniPathway" id="UPA00060">
    <property type="reaction ID" value="UER00141"/>
</dbReference>
<name>X1PMK3_9ZZZZ</name>
<dbReference type="GO" id="GO:0009228">
    <property type="term" value="P:thiamine biosynthetic process"/>
    <property type="evidence" value="ECO:0007669"/>
    <property type="project" value="UniProtKB-KW"/>
</dbReference>
<evidence type="ECO:0000256" key="4">
    <source>
        <dbReference type="ARBA" id="ARBA00022679"/>
    </source>
</evidence>
<comment type="pathway">
    <text evidence="2">Cofactor biosynthesis; thiamine diphosphate biosynthesis; thiamine phosphate from 4-amino-2-methyl-5-diphosphomethylpyrimidine and 4-methyl-5-(2-phosphoethyl)-thiazole: step 1/1.</text>
</comment>
<keyword evidence="7" id="KW-0784">Thiamine biosynthesis</keyword>
<evidence type="ECO:0000256" key="1">
    <source>
        <dbReference type="ARBA" id="ARBA00001946"/>
    </source>
</evidence>
<dbReference type="GO" id="GO:0004789">
    <property type="term" value="F:thiamine-phosphate diphosphorylase activity"/>
    <property type="evidence" value="ECO:0007669"/>
    <property type="project" value="UniProtKB-EC"/>
</dbReference>
<dbReference type="Pfam" id="PF02581">
    <property type="entry name" value="TMP-TENI"/>
    <property type="match status" value="1"/>
</dbReference>
<comment type="caution">
    <text evidence="12">The sequence shown here is derived from an EMBL/GenBank/DDBJ whole genome shotgun (WGS) entry which is preliminary data.</text>
</comment>
<accession>X1PMK3</accession>
<dbReference type="InterPro" id="IPR022998">
    <property type="entry name" value="ThiamineP_synth_TenI"/>
</dbReference>
<evidence type="ECO:0000256" key="7">
    <source>
        <dbReference type="ARBA" id="ARBA00022977"/>
    </source>
</evidence>
<evidence type="ECO:0000256" key="8">
    <source>
        <dbReference type="ARBA" id="ARBA00047334"/>
    </source>
</evidence>
<dbReference type="PANTHER" id="PTHR20857:SF15">
    <property type="entry name" value="THIAMINE-PHOSPHATE SYNTHASE"/>
    <property type="match status" value="1"/>
</dbReference>
<dbReference type="AlphaFoldDB" id="X1PMK3"/>
<dbReference type="InterPro" id="IPR013785">
    <property type="entry name" value="Aldolase_TIM"/>
</dbReference>
<comment type="catalytic activity">
    <reaction evidence="8">
        <text>4-methyl-5-(2-phosphooxyethyl)-thiazole + 4-amino-2-methyl-5-(diphosphooxymethyl)pyrimidine + H(+) = thiamine phosphate + diphosphate</text>
        <dbReference type="Rhea" id="RHEA:22328"/>
        <dbReference type="ChEBI" id="CHEBI:15378"/>
        <dbReference type="ChEBI" id="CHEBI:33019"/>
        <dbReference type="ChEBI" id="CHEBI:37575"/>
        <dbReference type="ChEBI" id="CHEBI:57841"/>
        <dbReference type="ChEBI" id="CHEBI:58296"/>
        <dbReference type="EC" id="2.5.1.3"/>
    </reaction>
</comment>
<dbReference type="GO" id="GO:0005737">
    <property type="term" value="C:cytoplasm"/>
    <property type="evidence" value="ECO:0007669"/>
    <property type="project" value="TreeGrafter"/>
</dbReference>
<feature type="non-terminal residue" evidence="12">
    <location>
        <position position="139"/>
    </location>
</feature>
<comment type="catalytic activity">
    <reaction evidence="9">
        <text>2-(2-carboxy-4-methylthiazol-5-yl)ethyl phosphate + 4-amino-2-methyl-5-(diphosphooxymethyl)pyrimidine + 2 H(+) = thiamine phosphate + CO2 + diphosphate</text>
        <dbReference type="Rhea" id="RHEA:47848"/>
        <dbReference type="ChEBI" id="CHEBI:15378"/>
        <dbReference type="ChEBI" id="CHEBI:16526"/>
        <dbReference type="ChEBI" id="CHEBI:33019"/>
        <dbReference type="ChEBI" id="CHEBI:37575"/>
        <dbReference type="ChEBI" id="CHEBI:57841"/>
        <dbReference type="ChEBI" id="CHEBI:62890"/>
        <dbReference type="EC" id="2.5.1.3"/>
    </reaction>
</comment>
<evidence type="ECO:0000256" key="9">
    <source>
        <dbReference type="ARBA" id="ARBA00047851"/>
    </source>
</evidence>
<dbReference type="NCBIfam" id="TIGR00693">
    <property type="entry name" value="thiE"/>
    <property type="match status" value="1"/>
</dbReference>
<dbReference type="PANTHER" id="PTHR20857">
    <property type="entry name" value="THIAMINE-PHOSPHATE PYROPHOSPHORYLASE"/>
    <property type="match status" value="1"/>
</dbReference>